<keyword evidence="3" id="KW-0228">DNA excision</keyword>
<keyword evidence="5" id="KW-0234">DNA repair</keyword>
<dbReference type="Pfam" id="PF08459">
    <property type="entry name" value="UvrC_RNaseH_dom"/>
    <property type="match status" value="1"/>
</dbReference>
<dbReference type="SUPFAM" id="SSF82771">
    <property type="entry name" value="GIY-YIG endonuclease"/>
    <property type="match status" value="1"/>
</dbReference>
<sequence>MKNVAANRIGAKNLPQIAGVYQFMDSDGIILYVGKAKNLNARVRSYFQSKLEIKTAQMVKKAVKICYIPVPSEFEALLLEARLVKKCKPRYNIELRDDKSPLYIGITKEEFPRVLLLRQRELPFVELANTYGPFVSGRVTRQILRRIRRIFPYSTHKPGKRACVYKEIGLCDPCPSEISMMSSEVKLRETKIYKTNIAKIRKVLSGKISYVVQLIEKEMKEYAEGEMYEAAMERRQQIAQLKHLTEESEPTSEFIKNPNLMEDITDREQEDLRTVLSPYILLDKLIRIECFDVAHLSGTHPTASMVTFVNGIPEKTLYRHFRVSTKRKNNDVDSLRQVLSRRVHYLDQWGEPDLMIIDGGKGQVGAARDVVPLHIPVVGLAKRFETLVIKRQEEFVQVKIGRRPALYLVQRLRDEAHRFARRYHHALVSKSLLDAGKKKTGLSG</sequence>
<keyword evidence="4" id="KW-0267">Excision nuclease</keyword>
<dbReference type="EMBL" id="MGGM01000009">
    <property type="protein sequence ID" value="OGM29815.1"/>
    <property type="molecule type" value="Genomic_DNA"/>
</dbReference>
<dbReference type="SMART" id="SM00465">
    <property type="entry name" value="GIYc"/>
    <property type="match status" value="1"/>
</dbReference>
<evidence type="ECO:0000259" key="6">
    <source>
        <dbReference type="PROSITE" id="PS50164"/>
    </source>
</evidence>
<dbReference type="PANTHER" id="PTHR30562">
    <property type="entry name" value="UVRC/OXIDOREDUCTASE"/>
    <property type="match status" value="1"/>
</dbReference>
<dbReference type="InterPro" id="IPR035901">
    <property type="entry name" value="GIY-YIG_endonuc_sf"/>
</dbReference>
<dbReference type="PROSITE" id="PS50164">
    <property type="entry name" value="GIY_YIG"/>
    <property type="match status" value="1"/>
</dbReference>
<evidence type="ECO:0000313" key="9">
    <source>
        <dbReference type="Proteomes" id="UP000177263"/>
    </source>
</evidence>
<dbReference type="SUPFAM" id="SSF46600">
    <property type="entry name" value="C-terminal UvrC-binding domain of UvrB"/>
    <property type="match status" value="1"/>
</dbReference>
<dbReference type="PROSITE" id="PS50165">
    <property type="entry name" value="UVRC"/>
    <property type="match status" value="1"/>
</dbReference>
<evidence type="ECO:0000256" key="1">
    <source>
        <dbReference type="ARBA" id="ARBA00022490"/>
    </source>
</evidence>
<dbReference type="InterPro" id="IPR047296">
    <property type="entry name" value="GIY-YIG_UvrC_Cho"/>
</dbReference>
<dbReference type="Proteomes" id="UP000177263">
    <property type="component" value="Unassembled WGS sequence"/>
</dbReference>
<dbReference type="Gene3D" id="3.30.420.340">
    <property type="entry name" value="UvrC, RNAse H endonuclease domain"/>
    <property type="match status" value="1"/>
</dbReference>
<dbReference type="GO" id="GO:0006289">
    <property type="term" value="P:nucleotide-excision repair"/>
    <property type="evidence" value="ECO:0007669"/>
    <property type="project" value="InterPro"/>
</dbReference>
<evidence type="ECO:0000313" key="8">
    <source>
        <dbReference type="EMBL" id="OGM29815.1"/>
    </source>
</evidence>
<dbReference type="Gene3D" id="3.40.1440.10">
    <property type="entry name" value="GIY-YIG endonuclease"/>
    <property type="match status" value="1"/>
</dbReference>
<dbReference type="STRING" id="1802500.A2801_00230"/>
<feature type="domain" description="GIY-YIG" evidence="6">
    <location>
        <begin position="16"/>
        <end position="93"/>
    </location>
</feature>
<dbReference type="FunFam" id="3.40.1440.10:FF:000001">
    <property type="entry name" value="UvrABC system protein C"/>
    <property type="match status" value="1"/>
</dbReference>
<evidence type="ECO:0008006" key="10">
    <source>
        <dbReference type="Google" id="ProtNLM"/>
    </source>
</evidence>
<dbReference type="GO" id="GO:0009380">
    <property type="term" value="C:excinuclease repair complex"/>
    <property type="evidence" value="ECO:0007669"/>
    <property type="project" value="TreeGrafter"/>
</dbReference>
<dbReference type="InterPro" id="IPR038476">
    <property type="entry name" value="UvrC_RNase_H_dom_sf"/>
</dbReference>
<evidence type="ECO:0000259" key="7">
    <source>
        <dbReference type="PROSITE" id="PS50165"/>
    </source>
</evidence>
<name>A0A1F7YTI3_9BACT</name>
<keyword evidence="2" id="KW-0227">DNA damage</keyword>
<organism evidence="8 9">
    <name type="scientific">Candidatus Woesebacteria bacterium RIFCSPHIGHO2_01_FULL_41_10</name>
    <dbReference type="NCBI Taxonomy" id="1802500"/>
    <lineage>
        <taxon>Bacteria</taxon>
        <taxon>Candidatus Woeseibacteriota</taxon>
    </lineage>
</organism>
<dbReference type="InterPro" id="IPR036876">
    <property type="entry name" value="UVR_dom_sf"/>
</dbReference>
<proteinExistence type="predicted"/>
<dbReference type="InterPro" id="IPR050066">
    <property type="entry name" value="UvrABC_protein_C"/>
</dbReference>
<dbReference type="PANTHER" id="PTHR30562:SF1">
    <property type="entry name" value="UVRABC SYSTEM PROTEIN C"/>
    <property type="match status" value="1"/>
</dbReference>
<dbReference type="InterPro" id="IPR000305">
    <property type="entry name" value="GIY-YIG_endonuc"/>
</dbReference>
<comment type="caution">
    <text evidence="8">The sequence shown here is derived from an EMBL/GenBank/DDBJ whole genome shotgun (WGS) entry which is preliminary data.</text>
</comment>
<reference evidence="8 9" key="1">
    <citation type="journal article" date="2016" name="Nat. Commun.">
        <title>Thousands of microbial genomes shed light on interconnected biogeochemical processes in an aquifer system.</title>
        <authorList>
            <person name="Anantharaman K."/>
            <person name="Brown C.T."/>
            <person name="Hug L.A."/>
            <person name="Sharon I."/>
            <person name="Castelle C.J."/>
            <person name="Probst A.J."/>
            <person name="Thomas B.C."/>
            <person name="Singh A."/>
            <person name="Wilkins M.J."/>
            <person name="Karaoz U."/>
            <person name="Brodie E.L."/>
            <person name="Williams K.H."/>
            <person name="Hubbard S.S."/>
            <person name="Banfield J.F."/>
        </authorList>
    </citation>
    <scope>NUCLEOTIDE SEQUENCE [LARGE SCALE GENOMIC DNA]</scope>
</reference>
<accession>A0A1F7YTI3</accession>
<dbReference type="InterPro" id="IPR001162">
    <property type="entry name" value="UvrC_RNase_H_dom"/>
</dbReference>
<gene>
    <name evidence="8" type="ORF">A2801_00230</name>
</gene>
<feature type="domain" description="UvrC family homology region profile" evidence="7">
    <location>
        <begin position="214"/>
        <end position="371"/>
    </location>
</feature>
<dbReference type="AlphaFoldDB" id="A0A1F7YTI3"/>
<dbReference type="Pfam" id="PF01541">
    <property type="entry name" value="GIY-YIG"/>
    <property type="match status" value="1"/>
</dbReference>
<evidence type="ECO:0000256" key="5">
    <source>
        <dbReference type="ARBA" id="ARBA00023204"/>
    </source>
</evidence>
<evidence type="ECO:0000256" key="4">
    <source>
        <dbReference type="ARBA" id="ARBA00022881"/>
    </source>
</evidence>
<dbReference type="GO" id="GO:0009381">
    <property type="term" value="F:excinuclease ABC activity"/>
    <property type="evidence" value="ECO:0007669"/>
    <property type="project" value="InterPro"/>
</dbReference>
<dbReference type="CDD" id="cd10434">
    <property type="entry name" value="GIY-YIG_UvrC_Cho"/>
    <property type="match status" value="1"/>
</dbReference>
<evidence type="ECO:0000256" key="3">
    <source>
        <dbReference type="ARBA" id="ARBA00022769"/>
    </source>
</evidence>
<keyword evidence="1" id="KW-0963">Cytoplasm</keyword>
<protein>
    <recommendedName>
        <fullName evidence="10">Excinuclease ABC subunit C</fullName>
    </recommendedName>
</protein>
<evidence type="ECO:0000256" key="2">
    <source>
        <dbReference type="ARBA" id="ARBA00022763"/>
    </source>
</evidence>